<reference evidence="1 2" key="1">
    <citation type="submission" date="2013-10" db="EMBL/GenBank/DDBJ databases">
        <title>Whole Genome Shotgun Sequence of Photorhabdus temperata J3.</title>
        <authorList>
            <person name="Park G.-S."/>
            <person name="Hong S.-J."/>
            <person name="Shin J.-H."/>
        </authorList>
    </citation>
    <scope>NUCLEOTIDE SEQUENCE [LARGE SCALE GENOMIC DNA]</scope>
    <source>
        <strain evidence="1 2">J3</strain>
    </source>
</reference>
<organism evidence="1 2">
    <name type="scientific">Photorhabdus temperata J3</name>
    <dbReference type="NCBI Taxonomy" id="1389415"/>
    <lineage>
        <taxon>Bacteria</taxon>
        <taxon>Pseudomonadati</taxon>
        <taxon>Pseudomonadota</taxon>
        <taxon>Gammaproteobacteria</taxon>
        <taxon>Enterobacterales</taxon>
        <taxon>Morganellaceae</taxon>
        <taxon>Photorhabdus</taxon>
    </lineage>
</organism>
<protein>
    <submittedName>
        <fullName evidence="1">Uncharacterized protein</fullName>
    </submittedName>
</protein>
<dbReference type="AlphaFoldDB" id="U7QWQ5"/>
<proteinExistence type="predicted"/>
<evidence type="ECO:0000313" key="2">
    <source>
        <dbReference type="Proteomes" id="UP000017133"/>
    </source>
</evidence>
<name>U7QWQ5_PHOTE</name>
<evidence type="ECO:0000313" key="1">
    <source>
        <dbReference type="EMBL" id="ERT11762.1"/>
    </source>
</evidence>
<dbReference type="Proteomes" id="UP000017133">
    <property type="component" value="Unassembled WGS sequence"/>
</dbReference>
<gene>
    <name evidence="1" type="ORF">O185_17890</name>
</gene>
<accession>U7QWQ5</accession>
<sequence>MVNSNIVNVANHFNVKMIAGYHFSFGQTI</sequence>
<dbReference type="EMBL" id="AXDT01000177">
    <property type="protein sequence ID" value="ERT11762.1"/>
    <property type="molecule type" value="Genomic_DNA"/>
</dbReference>
<keyword evidence="2" id="KW-1185">Reference proteome</keyword>
<comment type="caution">
    <text evidence="1">The sequence shown here is derived from an EMBL/GenBank/DDBJ whole genome shotgun (WGS) entry which is preliminary data.</text>
</comment>